<dbReference type="InterPro" id="IPR021776">
    <property type="entry name" value="ActD"/>
</dbReference>
<dbReference type="GO" id="GO:0005506">
    <property type="term" value="F:iron ion binding"/>
    <property type="evidence" value="ECO:0007669"/>
    <property type="project" value="InterPro"/>
</dbReference>
<accession>A0A7S8IZS6</accession>
<dbReference type="Pfam" id="PF11821">
    <property type="entry name" value="ActD"/>
    <property type="match status" value="1"/>
</dbReference>
<evidence type="ECO:0000313" key="10">
    <source>
        <dbReference type="EMBL" id="QPD04561.1"/>
    </source>
</evidence>
<dbReference type="PANTHER" id="PTHR40394">
    <property type="entry name" value="LIPOPROTEIN-RELATED"/>
    <property type="match status" value="1"/>
</dbReference>
<feature type="compositionally biased region" description="Polar residues" evidence="7">
    <location>
        <begin position="238"/>
        <end position="248"/>
    </location>
</feature>
<dbReference type="GO" id="GO:0020037">
    <property type="term" value="F:heme binding"/>
    <property type="evidence" value="ECO:0007669"/>
    <property type="project" value="InterPro"/>
</dbReference>
<evidence type="ECO:0000256" key="8">
    <source>
        <dbReference type="SAM" id="Phobius"/>
    </source>
</evidence>
<protein>
    <recommendedName>
        <fullName evidence="9">Cytochrome c domain-containing protein</fullName>
    </recommendedName>
</protein>
<dbReference type="SUPFAM" id="SSF46626">
    <property type="entry name" value="Cytochrome c"/>
    <property type="match status" value="1"/>
</dbReference>
<feature type="transmembrane region" description="Helical" evidence="8">
    <location>
        <begin position="61"/>
        <end position="87"/>
    </location>
</feature>
<dbReference type="InterPro" id="IPR009056">
    <property type="entry name" value="Cyt_c-like_dom"/>
</dbReference>
<keyword evidence="3 6" id="KW-0479">Metal-binding</keyword>
<reference evidence="10 11" key="1">
    <citation type="journal article" date="2020" name="ISME J.">
        <title>Enrichment and physiological characterization of a novel comammox Nitrospira indicates ammonium inhibition of complete nitrification.</title>
        <authorList>
            <person name="Sakoula D."/>
            <person name="Koch H."/>
            <person name="Frank J."/>
            <person name="Jetten M.S.M."/>
            <person name="van Kessel M.A.H.J."/>
            <person name="Lucker S."/>
        </authorList>
    </citation>
    <scope>NUCLEOTIDE SEQUENCE [LARGE SCALE GENOMIC DNA]</scope>
    <source>
        <strain evidence="10">Comreactor17</strain>
    </source>
</reference>
<dbReference type="EMBL" id="CP047423">
    <property type="protein sequence ID" value="QPD04561.1"/>
    <property type="molecule type" value="Genomic_DNA"/>
</dbReference>
<feature type="domain" description="Cytochrome c" evidence="9">
    <location>
        <begin position="247"/>
        <end position="337"/>
    </location>
</feature>
<dbReference type="InterPro" id="IPR008168">
    <property type="entry name" value="Cyt_C_IC"/>
</dbReference>
<keyword evidence="1" id="KW-0813">Transport</keyword>
<feature type="transmembrane region" description="Helical" evidence="8">
    <location>
        <begin position="99"/>
        <end position="122"/>
    </location>
</feature>
<evidence type="ECO:0000256" key="6">
    <source>
        <dbReference type="PROSITE-ProRule" id="PRU00433"/>
    </source>
</evidence>
<dbReference type="Pfam" id="PF13442">
    <property type="entry name" value="Cytochrome_CBB3"/>
    <property type="match status" value="1"/>
</dbReference>
<evidence type="ECO:0000259" key="9">
    <source>
        <dbReference type="PROSITE" id="PS51007"/>
    </source>
</evidence>
<evidence type="ECO:0000256" key="5">
    <source>
        <dbReference type="ARBA" id="ARBA00023004"/>
    </source>
</evidence>
<dbReference type="PROSITE" id="PS51007">
    <property type="entry name" value="CYTC"/>
    <property type="match status" value="1"/>
</dbReference>
<dbReference type="GO" id="GO:0009055">
    <property type="term" value="F:electron transfer activity"/>
    <property type="evidence" value="ECO:0007669"/>
    <property type="project" value="InterPro"/>
</dbReference>
<keyword evidence="8" id="KW-0472">Membrane</keyword>
<evidence type="ECO:0000313" key="11">
    <source>
        <dbReference type="Proteomes" id="UP000593737"/>
    </source>
</evidence>
<dbReference type="PRINTS" id="PR00605">
    <property type="entry name" value="CYTCHROMECIC"/>
</dbReference>
<dbReference type="Gene3D" id="1.10.760.10">
    <property type="entry name" value="Cytochrome c-like domain"/>
    <property type="match status" value="1"/>
</dbReference>
<proteinExistence type="predicted"/>
<keyword evidence="8" id="KW-0812">Transmembrane</keyword>
<evidence type="ECO:0000256" key="7">
    <source>
        <dbReference type="SAM" id="MobiDB-lite"/>
    </source>
</evidence>
<evidence type="ECO:0000256" key="4">
    <source>
        <dbReference type="ARBA" id="ARBA00022982"/>
    </source>
</evidence>
<dbReference type="KEGG" id="nkf:Nkreftii_002335"/>
<gene>
    <name evidence="10" type="ORF">Nkreftii_002335</name>
</gene>
<feature type="region of interest" description="Disordered" evidence="7">
    <location>
        <begin position="211"/>
        <end position="248"/>
    </location>
</feature>
<keyword evidence="4" id="KW-0249">Electron transport</keyword>
<keyword evidence="8" id="KW-1133">Transmembrane helix</keyword>
<keyword evidence="2 6" id="KW-0349">Heme</keyword>
<organism evidence="10 11">
    <name type="scientific">Candidatus Nitrospira kreftii</name>
    <dbReference type="NCBI Taxonomy" id="2652173"/>
    <lineage>
        <taxon>Bacteria</taxon>
        <taxon>Pseudomonadati</taxon>
        <taxon>Nitrospirota</taxon>
        <taxon>Nitrospiria</taxon>
        <taxon>Nitrospirales</taxon>
        <taxon>Nitrospiraceae</taxon>
        <taxon>Nitrospira</taxon>
    </lineage>
</organism>
<evidence type="ECO:0000256" key="1">
    <source>
        <dbReference type="ARBA" id="ARBA00022448"/>
    </source>
</evidence>
<evidence type="ECO:0000256" key="2">
    <source>
        <dbReference type="ARBA" id="ARBA00022617"/>
    </source>
</evidence>
<name>A0A7S8IZS6_9BACT</name>
<dbReference type="AlphaFoldDB" id="A0A7S8IZS6"/>
<evidence type="ECO:0000256" key="3">
    <source>
        <dbReference type="ARBA" id="ARBA00022723"/>
    </source>
</evidence>
<keyword evidence="5 6" id="KW-0408">Iron</keyword>
<sequence>MALVTGTEMTVLALFEPSGYPESLVDELRNAGVREDAVEVLSPLPIHETALLRPIRVPLHLIAIIAGLLGIGLGVMVTAGTALLYPIVTGAKPIVAPPVVGIIAFETMMLVAIVTTFAAMLIRLRSESRNAAEHDPRIDDGLIGVVLSLTQDSARLEAVQALLQQAGALDIRYRHPTSSAPHGAERAGQATTAVLVAASLLCGVQACSRDMQEQPSSQPQETPRLHSPVGSVPRDNRSALTPSPGQAVSNEGARLFRINCSHCHGRDGSGNGPVVAYLKEPPADLLDPYVQALSEAALYDTVTYGLAVEGKDVMPPFQGEMSAEERRSVVAYVKSLSHLNWSGSQPVR</sequence>
<dbReference type="InterPro" id="IPR036909">
    <property type="entry name" value="Cyt_c-like_dom_sf"/>
</dbReference>
<dbReference type="PANTHER" id="PTHR40394:SF2">
    <property type="entry name" value="QUINOL:CYTOCHROME C OXIDOREDUCTASE MEMBRANE PROTEIN"/>
    <property type="match status" value="1"/>
</dbReference>
<dbReference type="Proteomes" id="UP000593737">
    <property type="component" value="Chromosome"/>
</dbReference>